<evidence type="ECO:0000256" key="3">
    <source>
        <dbReference type="RuleBase" id="RU000363"/>
    </source>
</evidence>
<keyword evidence="5" id="KW-1185">Reference proteome</keyword>
<dbReference type="PANTHER" id="PTHR42760:SF133">
    <property type="entry name" value="3-OXOACYL-[ACYL-CARRIER-PROTEIN] REDUCTASE"/>
    <property type="match status" value="1"/>
</dbReference>
<dbReference type="Proteomes" id="UP001164557">
    <property type="component" value="Chromosome"/>
</dbReference>
<reference evidence="4" key="1">
    <citation type="submission" date="2021-09" db="EMBL/GenBank/DDBJ databases">
        <title>Lactobacillus species from Apis mellifera, Switzerland.</title>
        <authorList>
            <person name="Pfister J."/>
            <person name="Brown A."/>
            <person name="Neumann P."/>
            <person name="Collaud A."/>
            <person name="Retschnig G."/>
            <person name="Perreten V."/>
        </authorList>
    </citation>
    <scope>NUCLEOTIDE SEQUENCE</scope>
    <source>
        <strain evidence="4">IBH002</strain>
    </source>
</reference>
<accession>A0A0F4M4L0</accession>
<organism evidence="4 5">
    <name type="scientific">Lactobacillus helsingborgensis</name>
    <dbReference type="NCBI Taxonomy" id="1218494"/>
    <lineage>
        <taxon>Bacteria</taxon>
        <taxon>Bacillati</taxon>
        <taxon>Bacillota</taxon>
        <taxon>Bacilli</taxon>
        <taxon>Lactobacillales</taxon>
        <taxon>Lactobacillaceae</taxon>
        <taxon>Lactobacillus</taxon>
    </lineage>
</organism>
<dbReference type="InterPro" id="IPR036291">
    <property type="entry name" value="NAD(P)-bd_dom_sf"/>
</dbReference>
<dbReference type="OrthoDB" id="9803333at2"/>
<dbReference type="FunFam" id="3.40.50.720:FF:000084">
    <property type="entry name" value="Short-chain dehydrogenase reductase"/>
    <property type="match status" value="1"/>
</dbReference>
<dbReference type="CDD" id="cd05233">
    <property type="entry name" value="SDR_c"/>
    <property type="match status" value="1"/>
</dbReference>
<dbReference type="InterPro" id="IPR020904">
    <property type="entry name" value="Sc_DH/Rdtase_CS"/>
</dbReference>
<dbReference type="PRINTS" id="PR00081">
    <property type="entry name" value="GDHRDH"/>
</dbReference>
<dbReference type="GO" id="GO:0016616">
    <property type="term" value="F:oxidoreductase activity, acting on the CH-OH group of donors, NAD or NADP as acceptor"/>
    <property type="evidence" value="ECO:0007669"/>
    <property type="project" value="TreeGrafter"/>
</dbReference>
<dbReference type="GO" id="GO:0008206">
    <property type="term" value="P:bile acid metabolic process"/>
    <property type="evidence" value="ECO:0007669"/>
    <property type="project" value="UniProtKB-ARBA"/>
</dbReference>
<keyword evidence="2" id="KW-0560">Oxidoreductase</keyword>
<evidence type="ECO:0000256" key="1">
    <source>
        <dbReference type="ARBA" id="ARBA00006484"/>
    </source>
</evidence>
<sequence>MLHENDWLNIKNKVFIVTGGSSGIGSAIVDELLDDGAKVVNADLNDDKREAPNYLWVKTDVTSKEDTENVVKTAIDHFGQLDGLVNNAGINIPRILVDPKDPDGKYVINENNYDKMFDVNVKSVFLMSSAVAKILVKQKHGVIVNMSSESGLEGSQGAGIYSGTKGAINGFTRAWAKELGQYNVRVIGVAPGVLEATGLRTLSYEEGLAYSRHETVEQLRAGYANTSTIPLGRSGKLSEVANLVVFFLSDRSSYMTGQTVNVSGGKSRG</sequence>
<dbReference type="InterPro" id="IPR002347">
    <property type="entry name" value="SDR_fam"/>
</dbReference>
<dbReference type="PRINTS" id="PR00080">
    <property type="entry name" value="SDRFAMILY"/>
</dbReference>
<dbReference type="NCBIfam" id="NF004817">
    <property type="entry name" value="PRK06171.1"/>
    <property type="match status" value="1"/>
</dbReference>
<dbReference type="RefSeq" id="WP_046326781.1">
    <property type="nucleotide sequence ID" value="NZ_CP029544.1"/>
</dbReference>
<dbReference type="PROSITE" id="PS00061">
    <property type="entry name" value="ADH_SHORT"/>
    <property type="match status" value="1"/>
</dbReference>
<dbReference type="KEGG" id="lhs:DLD54_02065"/>
<proteinExistence type="inferred from homology"/>
<dbReference type="Gene3D" id="3.40.50.720">
    <property type="entry name" value="NAD(P)-binding Rossmann-like Domain"/>
    <property type="match status" value="1"/>
</dbReference>
<dbReference type="AlphaFoldDB" id="A0A0F4M4L0"/>
<evidence type="ECO:0000313" key="5">
    <source>
        <dbReference type="Proteomes" id="UP001164557"/>
    </source>
</evidence>
<protein>
    <submittedName>
        <fullName evidence="4">SDR family oxidoreductase</fullName>
    </submittedName>
</protein>
<comment type="similarity">
    <text evidence="1 3">Belongs to the short-chain dehydrogenases/reductases (SDR) family.</text>
</comment>
<evidence type="ECO:0000313" key="4">
    <source>
        <dbReference type="EMBL" id="UZX30034.1"/>
    </source>
</evidence>
<gene>
    <name evidence="4" type="ORF">LDX53_02035</name>
</gene>
<dbReference type="EMBL" id="CP084389">
    <property type="protein sequence ID" value="UZX30034.1"/>
    <property type="molecule type" value="Genomic_DNA"/>
</dbReference>
<dbReference type="PANTHER" id="PTHR42760">
    <property type="entry name" value="SHORT-CHAIN DEHYDROGENASES/REDUCTASES FAMILY MEMBER"/>
    <property type="match status" value="1"/>
</dbReference>
<evidence type="ECO:0000256" key="2">
    <source>
        <dbReference type="ARBA" id="ARBA00023002"/>
    </source>
</evidence>
<name>A0A0F4M4L0_9LACO</name>
<dbReference type="Pfam" id="PF00106">
    <property type="entry name" value="adh_short"/>
    <property type="match status" value="1"/>
</dbReference>
<dbReference type="SUPFAM" id="SSF51735">
    <property type="entry name" value="NAD(P)-binding Rossmann-fold domains"/>
    <property type="match status" value="1"/>
</dbReference>